<feature type="compositionally biased region" description="Low complexity" evidence="1">
    <location>
        <begin position="51"/>
        <end position="63"/>
    </location>
</feature>
<feature type="signal peptide" evidence="2">
    <location>
        <begin position="1"/>
        <end position="28"/>
    </location>
</feature>
<accession>A0A2X0NBP5</accession>
<dbReference type="AlphaFoldDB" id="A0A2X0NBP5"/>
<dbReference type="Proteomes" id="UP000249723">
    <property type="component" value="Unassembled WGS sequence"/>
</dbReference>
<proteinExistence type="predicted"/>
<dbReference type="OrthoDB" id="2536771at2759"/>
<feature type="region of interest" description="Disordered" evidence="1">
    <location>
        <begin position="35"/>
        <end position="68"/>
    </location>
</feature>
<sequence length="306" mass="33059">MRVQNSGGCLQSFAKSLTALLYLQFALALPQSLSISGSSRSQSSSDDKQSGDGSSSFSMSSQGLIKRQNCKPTCPPGTRLDSISMPACTWNCLTWSSAVIENSGELINMIATIITGALAYTAVRATTPHIGVTGKRDNVTLQAFSTAVDEIFGTKNRKRDGGNLHTVDYTTLFANGSVDGIYTELNLTGGRVAAYIGNSYAPSWVPSDSDLKKRTDILTNAKIIFHNAYVSKQVHVREFTYSERIQAGTIIAGRFSDGCRYEGRAMCDCLRSGEADEFAGALTVEGQANSNGKYQEMRCDCDARPW</sequence>
<organism evidence="3 4">
    <name type="scientific">Microbotryum saponariae</name>
    <dbReference type="NCBI Taxonomy" id="289078"/>
    <lineage>
        <taxon>Eukaryota</taxon>
        <taxon>Fungi</taxon>
        <taxon>Dikarya</taxon>
        <taxon>Basidiomycota</taxon>
        <taxon>Pucciniomycotina</taxon>
        <taxon>Microbotryomycetes</taxon>
        <taxon>Microbotryales</taxon>
        <taxon>Microbotryaceae</taxon>
        <taxon>Microbotryum</taxon>
    </lineage>
</organism>
<evidence type="ECO:0000313" key="3">
    <source>
        <dbReference type="EMBL" id="SCZ94713.1"/>
    </source>
</evidence>
<gene>
    <name evidence="3" type="ORF">BZ3500_MVSOF-1268-A1-R1_CHR12-3G04064</name>
</gene>
<keyword evidence="4" id="KW-1185">Reference proteome</keyword>
<reference evidence="4" key="1">
    <citation type="submission" date="2016-10" db="EMBL/GenBank/DDBJ databases">
        <authorList>
            <person name="Jeantristanb JTB J.-T."/>
            <person name="Ricardo R."/>
        </authorList>
    </citation>
    <scope>NUCLEOTIDE SEQUENCE [LARGE SCALE GENOMIC DNA]</scope>
</reference>
<evidence type="ECO:0000313" key="4">
    <source>
        <dbReference type="Proteomes" id="UP000249723"/>
    </source>
</evidence>
<feature type="chain" id="PRO_5030060440" evidence="2">
    <location>
        <begin position="29"/>
        <end position="306"/>
    </location>
</feature>
<name>A0A2X0NBP5_9BASI</name>
<dbReference type="EMBL" id="FMWP01000053">
    <property type="protein sequence ID" value="SCZ94713.1"/>
    <property type="molecule type" value="Genomic_DNA"/>
</dbReference>
<keyword evidence="2" id="KW-0732">Signal</keyword>
<feature type="compositionally biased region" description="Low complexity" evidence="1">
    <location>
        <begin position="35"/>
        <end position="44"/>
    </location>
</feature>
<protein>
    <submittedName>
        <fullName evidence="3">BZ3500_MvSof-1268-A1-R1_Chr12-3g04064 protein</fullName>
    </submittedName>
</protein>
<evidence type="ECO:0000256" key="2">
    <source>
        <dbReference type="SAM" id="SignalP"/>
    </source>
</evidence>
<evidence type="ECO:0000256" key="1">
    <source>
        <dbReference type="SAM" id="MobiDB-lite"/>
    </source>
</evidence>